<keyword evidence="3" id="KW-0809">Transit peptide</keyword>
<dbReference type="InterPro" id="IPR019716">
    <property type="entry name" value="Ribosomal_mL53"/>
</dbReference>
<evidence type="ECO:0000256" key="3">
    <source>
        <dbReference type="ARBA" id="ARBA00022946"/>
    </source>
</evidence>
<sequence length="136" mass="15329">MALPYKHSGTFLRSAGIYSAIAKNCKILNLKPAKRIEFNFDPFGENVLSTRNVLTYLTQDKVRDTNPKCIIKTNVLCNRANPSINIAFDTGHKLIFKTQNLSTLEVLQLFNRFVSSTVKPEAEVSVPKTKAQKKKK</sequence>
<evidence type="ECO:0000256" key="2">
    <source>
        <dbReference type="ARBA" id="ARBA00005557"/>
    </source>
</evidence>
<name>A0AAN8WM54_HALRR</name>
<keyword evidence="6" id="KW-0687">Ribonucleoprotein</keyword>
<evidence type="ECO:0000256" key="1">
    <source>
        <dbReference type="ARBA" id="ARBA00004173"/>
    </source>
</evidence>
<protein>
    <recommendedName>
        <fullName evidence="7">Large ribosomal subunit protein mL53</fullName>
    </recommendedName>
    <alternativeName>
        <fullName evidence="8">39S ribosomal protein L53, mitochondrial</fullName>
    </alternativeName>
</protein>
<evidence type="ECO:0000256" key="4">
    <source>
        <dbReference type="ARBA" id="ARBA00022980"/>
    </source>
</evidence>
<dbReference type="EMBL" id="JAXCGZ010017195">
    <property type="protein sequence ID" value="KAK7068566.1"/>
    <property type="molecule type" value="Genomic_DNA"/>
</dbReference>
<dbReference type="Gene3D" id="3.40.30.10">
    <property type="entry name" value="Glutaredoxin"/>
    <property type="match status" value="1"/>
</dbReference>
<keyword evidence="4 9" id="KW-0689">Ribosomal protein</keyword>
<dbReference type="Proteomes" id="UP001381693">
    <property type="component" value="Unassembled WGS sequence"/>
</dbReference>
<accession>A0AAN8WM54</accession>
<dbReference type="PANTHER" id="PTHR33618:SF1">
    <property type="entry name" value="LARGE RIBOSOMAL SUBUNIT PROTEIN ML53"/>
    <property type="match status" value="1"/>
</dbReference>
<dbReference type="InterPro" id="IPR052473">
    <property type="entry name" value="mtLSU_mL53"/>
</dbReference>
<evidence type="ECO:0000256" key="8">
    <source>
        <dbReference type="ARBA" id="ARBA00042721"/>
    </source>
</evidence>
<proteinExistence type="inferred from homology"/>
<keyword evidence="5" id="KW-0496">Mitochondrion</keyword>
<comment type="subcellular location">
    <subcellularLocation>
        <location evidence="1">Mitochondrion</location>
    </subcellularLocation>
</comment>
<dbReference type="GO" id="GO:0005762">
    <property type="term" value="C:mitochondrial large ribosomal subunit"/>
    <property type="evidence" value="ECO:0007669"/>
    <property type="project" value="TreeGrafter"/>
</dbReference>
<evidence type="ECO:0000256" key="6">
    <source>
        <dbReference type="ARBA" id="ARBA00023274"/>
    </source>
</evidence>
<dbReference type="AlphaFoldDB" id="A0AAN8WM54"/>
<keyword evidence="10" id="KW-1185">Reference proteome</keyword>
<dbReference type="PANTHER" id="PTHR33618">
    <property type="entry name" value="39S RIBOSOMAL PROTEIN L53, MITOCHONDRIAL"/>
    <property type="match status" value="1"/>
</dbReference>
<reference evidence="9 10" key="1">
    <citation type="submission" date="2023-11" db="EMBL/GenBank/DDBJ databases">
        <title>Halocaridina rubra genome assembly.</title>
        <authorList>
            <person name="Smith C."/>
        </authorList>
    </citation>
    <scope>NUCLEOTIDE SEQUENCE [LARGE SCALE GENOMIC DNA]</scope>
    <source>
        <strain evidence="9">EP-1</strain>
        <tissue evidence="9">Whole</tissue>
    </source>
</reference>
<organism evidence="9 10">
    <name type="scientific">Halocaridina rubra</name>
    <name type="common">Hawaiian red shrimp</name>
    <dbReference type="NCBI Taxonomy" id="373956"/>
    <lineage>
        <taxon>Eukaryota</taxon>
        <taxon>Metazoa</taxon>
        <taxon>Ecdysozoa</taxon>
        <taxon>Arthropoda</taxon>
        <taxon>Crustacea</taxon>
        <taxon>Multicrustacea</taxon>
        <taxon>Malacostraca</taxon>
        <taxon>Eumalacostraca</taxon>
        <taxon>Eucarida</taxon>
        <taxon>Decapoda</taxon>
        <taxon>Pleocyemata</taxon>
        <taxon>Caridea</taxon>
        <taxon>Atyoidea</taxon>
        <taxon>Atyidae</taxon>
        <taxon>Halocaridina</taxon>
    </lineage>
</organism>
<evidence type="ECO:0000313" key="10">
    <source>
        <dbReference type="Proteomes" id="UP001381693"/>
    </source>
</evidence>
<comment type="caution">
    <text evidence="9">The sequence shown here is derived from an EMBL/GenBank/DDBJ whole genome shotgun (WGS) entry which is preliminary data.</text>
</comment>
<evidence type="ECO:0000256" key="7">
    <source>
        <dbReference type="ARBA" id="ARBA00035180"/>
    </source>
</evidence>
<evidence type="ECO:0000313" key="9">
    <source>
        <dbReference type="EMBL" id="KAK7068566.1"/>
    </source>
</evidence>
<gene>
    <name evidence="9" type="primary">mRpL53</name>
    <name evidence="9" type="ORF">SK128_007086</name>
</gene>
<dbReference type="Pfam" id="PF10780">
    <property type="entry name" value="MRP_L53"/>
    <property type="match status" value="1"/>
</dbReference>
<comment type="similarity">
    <text evidence="2">Belongs to the mitochondrion-specific ribosomal protein mL53 family.</text>
</comment>
<evidence type="ECO:0000256" key="5">
    <source>
        <dbReference type="ARBA" id="ARBA00023128"/>
    </source>
</evidence>